<dbReference type="EMBL" id="JBJQND010000019">
    <property type="protein sequence ID" value="KAL3832622.1"/>
    <property type="molecule type" value="Genomic_DNA"/>
</dbReference>
<evidence type="ECO:0000256" key="2">
    <source>
        <dbReference type="ARBA" id="ARBA00022989"/>
    </source>
</evidence>
<comment type="subcellular location">
    <subcellularLocation>
        <location evidence="4">Rough endoplasmic reticulum membrane</location>
        <topology evidence="4">Single-pass type I membrane protein</topology>
    </subcellularLocation>
</comment>
<evidence type="ECO:0000256" key="9">
    <source>
        <dbReference type="SAM" id="SignalP"/>
    </source>
</evidence>
<dbReference type="Proteomes" id="UP001634394">
    <property type="component" value="Unassembled WGS sequence"/>
</dbReference>
<dbReference type="PANTHER" id="PTHR12883">
    <property type="entry name" value="ADIPOCYTE-SPECIFIC PROTEIN 4-RELATED"/>
    <property type="match status" value="1"/>
</dbReference>
<keyword evidence="9" id="KW-0732">Signal</keyword>
<accession>A0ABD3T6S6</accession>
<name>A0ABD3T6S6_SINWO</name>
<keyword evidence="2" id="KW-1133">Transmembrane helix</keyword>
<feature type="signal peptide" evidence="9">
    <location>
        <begin position="1"/>
        <end position="20"/>
    </location>
</feature>
<evidence type="ECO:0000313" key="10">
    <source>
        <dbReference type="EMBL" id="KAL3832622.1"/>
    </source>
</evidence>
<organism evidence="10 11">
    <name type="scientific">Sinanodonta woodiana</name>
    <name type="common">Chinese pond mussel</name>
    <name type="synonym">Anodonta woodiana</name>
    <dbReference type="NCBI Taxonomy" id="1069815"/>
    <lineage>
        <taxon>Eukaryota</taxon>
        <taxon>Metazoa</taxon>
        <taxon>Spiralia</taxon>
        <taxon>Lophotrochozoa</taxon>
        <taxon>Mollusca</taxon>
        <taxon>Bivalvia</taxon>
        <taxon>Autobranchia</taxon>
        <taxon>Heteroconchia</taxon>
        <taxon>Palaeoheterodonta</taxon>
        <taxon>Unionida</taxon>
        <taxon>Unionoidea</taxon>
        <taxon>Unionidae</taxon>
        <taxon>Unioninae</taxon>
        <taxon>Sinanodonta</taxon>
    </lineage>
</organism>
<evidence type="ECO:0000256" key="4">
    <source>
        <dbReference type="ARBA" id="ARBA00034697"/>
    </source>
</evidence>
<reference evidence="10 11" key="1">
    <citation type="submission" date="2024-11" db="EMBL/GenBank/DDBJ databases">
        <title>Chromosome-level genome assembly of the freshwater bivalve Anodonta woodiana.</title>
        <authorList>
            <person name="Chen X."/>
        </authorList>
    </citation>
    <scope>NUCLEOTIDE SEQUENCE [LARGE SCALE GENOMIC DNA]</scope>
    <source>
        <strain evidence="10">MN2024</strain>
        <tissue evidence="10">Gills</tissue>
    </source>
</reference>
<evidence type="ECO:0000256" key="5">
    <source>
        <dbReference type="ARBA" id="ARBA00034746"/>
    </source>
</evidence>
<feature type="compositionally biased region" description="Acidic residues" evidence="8">
    <location>
        <begin position="73"/>
        <end position="101"/>
    </location>
</feature>
<feature type="compositionally biased region" description="Basic residues" evidence="8">
    <location>
        <begin position="464"/>
        <end position="480"/>
    </location>
</feature>
<protein>
    <recommendedName>
        <fullName evidence="6">PAT complex subunit CCDC47</fullName>
    </recommendedName>
    <alternativeName>
        <fullName evidence="7">Coiled-coil domain-containing protein 47</fullName>
    </alternativeName>
</protein>
<evidence type="ECO:0000256" key="3">
    <source>
        <dbReference type="ARBA" id="ARBA00023136"/>
    </source>
</evidence>
<comment type="similarity">
    <text evidence="5">Belongs to the CCDC47 family.</text>
</comment>
<dbReference type="PANTHER" id="PTHR12883:SF0">
    <property type="entry name" value="PAT COMPLEX SUBUNIT CCDC47"/>
    <property type="match status" value="1"/>
</dbReference>
<evidence type="ECO:0000256" key="8">
    <source>
        <dbReference type="SAM" id="MobiDB-lite"/>
    </source>
</evidence>
<evidence type="ECO:0000256" key="7">
    <source>
        <dbReference type="ARBA" id="ARBA00034902"/>
    </source>
</evidence>
<dbReference type="InterPro" id="IPR012879">
    <property type="entry name" value="CCDC47"/>
</dbReference>
<evidence type="ECO:0000256" key="6">
    <source>
        <dbReference type="ARBA" id="ARBA00034875"/>
    </source>
</evidence>
<dbReference type="AlphaFoldDB" id="A0ABD3T6S6"/>
<feature type="compositionally biased region" description="Basic and acidic residues" evidence="8">
    <location>
        <begin position="430"/>
        <end position="463"/>
    </location>
</feature>
<evidence type="ECO:0000313" key="11">
    <source>
        <dbReference type="Proteomes" id="UP001634394"/>
    </source>
</evidence>
<evidence type="ECO:0000256" key="1">
    <source>
        <dbReference type="ARBA" id="ARBA00022692"/>
    </source>
</evidence>
<gene>
    <name evidence="10" type="ORF">ACJMK2_024252</name>
</gene>
<keyword evidence="1" id="KW-0812">Transmembrane</keyword>
<dbReference type="Pfam" id="PF07946">
    <property type="entry name" value="CCDC47"/>
    <property type="match status" value="1"/>
</dbReference>
<comment type="caution">
    <text evidence="10">The sequence shown here is derived from an EMBL/GenBank/DDBJ whole genome shotgun (WGS) entry which is preliminary data.</text>
</comment>
<keyword evidence="3" id="KW-0472">Membrane</keyword>
<proteinExistence type="inferred from homology"/>
<feature type="compositionally biased region" description="Basic and acidic residues" evidence="8">
    <location>
        <begin position="49"/>
        <end position="65"/>
    </location>
</feature>
<feature type="compositionally biased region" description="Basic and acidic residues" evidence="8">
    <location>
        <begin position="102"/>
        <end position="115"/>
    </location>
</feature>
<feature type="compositionally biased region" description="Acidic residues" evidence="8">
    <location>
        <begin position="27"/>
        <end position="48"/>
    </location>
</feature>
<feature type="chain" id="PRO_5044760590" description="PAT complex subunit CCDC47" evidence="9">
    <location>
        <begin position="21"/>
        <end position="480"/>
    </location>
</feature>
<dbReference type="GO" id="GO:0030867">
    <property type="term" value="C:rough endoplasmic reticulum membrane"/>
    <property type="evidence" value="ECO:0007669"/>
    <property type="project" value="UniProtKB-SubCell"/>
</dbReference>
<feature type="region of interest" description="Disordered" evidence="8">
    <location>
        <begin position="22"/>
        <end position="115"/>
    </location>
</feature>
<keyword evidence="11" id="KW-1185">Reference proteome</keyword>
<feature type="region of interest" description="Disordered" evidence="8">
    <location>
        <begin position="422"/>
        <end position="480"/>
    </location>
</feature>
<sequence>MRLSICLLVLLLLCVELSHQKNPHDADIDDNDFAEFEDIEDEEEPSVLEEDRGASEQENAGEKKSSPQAAVDDKDEDEDDEATVETEDDEFEHFTDEEEFEGFDREKTAGKGKSQDLPDLKIAKVPLHLRTNWDSFYLEMLMLSGLGVYFLNFIAGKSKNNKFAQAWLNAHKDILLQNFSVVGDDGVSKETTTEGQIGTLMKESENVYALWCSGRIYVEGMLVELKFLKRQDLISTMAHLFKPLSDQVMVTVHLDTGVMDKYVFAVAQKKTAAKIHKEINDLAQFTEKKSSEKFNIPSCFQILSEIGEATGHVLDAKMCQVLTKYSESVEYIHISDQYSGLKAQDESQQQKMPETKPVLIFCFNVPGKGKSTVADIEKMRELLQLVMYCIDKASRIRLGRESLAKAEKNRQKAEEFFMKSAHAQRQEAAQQRREEKRRQEKERIMTEEDPDKTRKWEERESRRDMKRKQPKMKMMKVKAM</sequence>